<dbReference type="EMBL" id="OV651814">
    <property type="protein sequence ID" value="CAH1105986.1"/>
    <property type="molecule type" value="Genomic_DNA"/>
</dbReference>
<evidence type="ECO:0000313" key="3">
    <source>
        <dbReference type="Proteomes" id="UP001153636"/>
    </source>
</evidence>
<reference evidence="2" key="1">
    <citation type="submission" date="2022-01" db="EMBL/GenBank/DDBJ databases">
        <authorList>
            <person name="King R."/>
        </authorList>
    </citation>
    <scope>NUCLEOTIDE SEQUENCE</scope>
</reference>
<accession>A0A9P0CXC2</accession>
<proteinExistence type="predicted"/>
<name>A0A9P0CXC2_9CUCU</name>
<keyword evidence="3" id="KW-1185">Reference proteome</keyword>
<feature type="chain" id="PRO_5040142512" evidence="1">
    <location>
        <begin position="24"/>
        <end position="231"/>
    </location>
</feature>
<gene>
    <name evidence="2" type="ORF">PSYICH_LOCUS6705</name>
</gene>
<evidence type="ECO:0000256" key="1">
    <source>
        <dbReference type="SAM" id="SignalP"/>
    </source>
</evidence>
<organism evidence="2 3">
    <name type="scientific">Psylliodes chrysocephalus</name>
    <dbReference type="NCBI Taxonomy" id="3402493"/>
    <lineage>
        <taxon>Eukaryota</taxon>
        <taxon>Metazoa</taxon>
        <taxon>Ecdysozoa</taxon>
        <taxon>Arthropoda</taxon>
        <taxon>Hexapoda</taxon>
        <taxon>Insecta</taxon>
        <taxon>Pterygota</taxon>
        <taxon>Neoptera</taxon>
        <taxon>Endopterygota</taxon>
        <taxon>Coleoptera</taxon>
        <taxon>Polyphaga</taxon>
        <taxon>Cucujiformia</taxon>
        <taxon>Chrysomeloidea</taxon>
        <taxon>Chrysomelidae</taxon>
        <taxon>Galerucinae</taxon>
        <taxon>Alticini</taxon>
        <taxon>Psylliodes</taxon>
    </lineage>
</organism>
<keyword evidence="1" id="KW-0732">Signal</keyword>
<dbReference type="Proteomes" id="UP001153636">
    <property type="component" value="Chromosome 2"/>
</dbReference>
<feature type="signal peptide" evidence="1">
    <location>
        <begin position="1"/>
        <end position="23"/>
    </location>
</feature>
<sequence length="231" mass="26665">MIRLSNLLLIIFITTTLFSITSAATVINQQLPCNCHRGYTVQLHPKDKKLFCQGILHEGRRSCSNLERPRCICTLGQGFIVQDLYGYWCVKVKPGFAEEIRWDCENKKDWDAFFKLYPEEKPVADIAFDTFPEKITDIKDCHCNDGFEAKGTPDVGYKCHGIFKKIIVLCNTIQRPRCICTDHTGVLTDETGTWCTRYGGGREIRRWNCENTEDWETFFTAHPDERPKPKV</sequence>
<evidence type="ECO:0000313" key="2">
    <source>
        <dbReference type="EMBL" id="CAH1105986.1"/>
    </source>
</evidence>
<protein>
    <submittedName>
        <fullName evidence="2">Uncharacterized protein</fullName>
    </submittedName>
</protein>
<dbReference type="OrthoDB" id="6694653at2759"/>
<dbReference type="AlphaFoldDB" id="A0A9P0CXC2"/>